<evidence type="ECO:0000256" key="4">
    <source>
        <dbReference type="ARBA" id="ARBA00023134"/>
    </source>
</evidence>
<dbReference type="GO" id="GO:0005634">
    <property type="term" value="C:nucleus"/>
    <property type="evidence" value="ECO:0007669"/>
    <property type="project" value="TreeGrafter"/>
</dbReference>
<evidence type="ECO:0000256" key="3">
    <source>
        <dbReference type="ARBA" id="ARBA00022741"/>
    </source>
</evidence>
<dbReference type="PROSITE" id="PS51718">
    <property type="entry name" value="G_DYNAMIN_2"/>
    <property type="match status" value="1"/>
</dbReference>
<feature type="domain" description="GED" evidence="6">
    <location>
        <begin position="549"/>
        <end position="635"/>
    </location>
</feature>
<dbReference type="GO" id="GO:0005886">
    <property type="term" value="C:plasma membrane"/>
    <property type="evidence" value="ECO:0007669"/>
    <property type="project" value="TreeGrafter"/>
</dbReference>
<sequence>MDGDLEGSKKHSSERDVTFQSHLQNEVRPFIELIDSLRVLGIDKDLNLPSIAVVGDQSSGKSSVLEAISGVALPRGSGIVTRCPLELKLRKKQGQWEGKISYKDHSETFYDPSQVESLVRRAQDVLAGNGVGICHELISLEISSSEVCDLTLIDLPGITRVPVKGQPDDIGDQIRSLILKYITKDETINLVVVPCNVDIATTEALRMAQEVDPHGSRTLAILTKPDLIDRGAEGDVLKIVQGKVIPLSKGYIIVRCRGQQDINDKISLSEAMQIEKDFFRKHRCFSSLLDEDKATTECLARKLTVDLVAHIKKSLPHLTDQVQSILSQVQAELKKYQEGPPIDHNMMGPYLSQVINEFSDNIHELARSGDSQHKNLYALLRPVFKQWDGYLRSSQISFKEAVDRMIYKYDDLHRGRELLTFSDYSSLESLVKHQVKALEEPAMETLKIIREIIQDEFKNVCEKSFDNYPHLRYIVMTMIDDIQSKQEAQVETRIKEFIRMEQLVFTQDSILQQKLSNSKLSSQEDLNDEAFYDDDGIFSSSGCAALDSRKLIPEKTVLYYEIAYQRLSDYLPMLLQLFMLKDAAKMLRDQMMDLRNGADVMKLLSEGSEKGRKKAELFQHLQRLKEAQSRICSTF</sequence>
<name>W5L8S6_ASTMX</name>
<keyword evidence="2" id="KW-0963">Cytoplasm</keyword>
<dbReference type="InterPro" id="IPR000375">
    <property type="entry name" value="Dynamin_stalk"/>
</dbReference>
<keyword evidence="4 5" id="KW-0342">GTP-binding</keyword>
<dbReference type="Pfam" id="PF02212">
    <property type="entry name" value="GED"/>
    <property type="match status" value="1"/>
</dbReference>
<evidence type="ECO:0000256" key="2">
    <source>
        <dbReference type="ARBA" id="ARBA00022490"/>
    </source>
</evidence>
<dbReference type="GO" id="GO:0051607">
    <property type="term" value="P:defense response to virus"/>
    <property type="evidence" value="ECO:0007669"/>
    <property type="project" value="TreeGrafter"/>
</dbReference>
<dbReference type="SUPFAM" id="SSF52540">
    <property type="entry name" value="P-loop containing nucleoside triphosphate hydrolases"/>
    <property type="match status" value="1"/>
</dbReference>
<dbReference type="PANTHER" id="PTHR11566:SF225">
    <property type="entry name" value="INTERFERON-INDUCED GTP-BINDING PROTEIN MX-RELATED"/>
    <property type="match status" value="1"/>
</dbReference>
<comment type="similarity">
    <text evidence="5">Belongs to the TRAFAC class dynamin-like GTPase superfamily. Dynamin/Fzo/YdjA family.</text>
</comment>
<reference evidence="8" key="4">
    <citation type="submission" date="2025-09" db="UniProtKB">
        <authorList>
            <consortium name="Ensembl"/>
        </authorList>
    </citation>
    <scope>IDENTIFICATION</scope>
</reference>
<dbReference type="PRINTS" id="PR00195">
    <property type="entry name" value="DYNAMIN"/>
</dbReference>
<dbReference type="InterPro" id="IPR001401">
    <property type="entry name" value="Dynamin_GTPase"/>
</dbReference>
<dbReference type="PROSITE" id="PS00410">
    <property type="entry name" value="G_DYNAMIN_1"/>
    <property type="match status" value="1"/>
</dbReference>
<dbReference type="GO" id="GO:0005874">
    <property type="term" value="C:microtubule"/>
    <property type="evidence" value="ECO:0007669"/>
    <property type="project" value="TreeGrafter"/>
</dbReference>
<dbReference type="FunFam" id="3.40.50.300:FF:000621">
    <property type="entry name" value="Interferon-induced GTP-binding protein Mx1"/>
    <property type="match status" value="1"/>
</dbReference>
<dbReference type="GO" id="GO:0016185">
    <property type="term" value="P:synaptic vesicle budding from presynaptic endocytic zone membrane"/>
    <property type="evidence" value="ECO:0007669"/>
    <property type="project" value="TreeGrafter"/>
</dbReference>
<dbReference type="HOGENOM" id="CLU_109183_0_0_1"/>
<evidence type="ECO:0000313" key="9">
    <source>
        <dbReference type="Proteomes" id="UP000018467"/>
    </source>
</evidence>
<dbReference type="InterPro" id="IPR022812">
    <property type="entry name" value="Dynamin"/>
</dbReference>
<evidence type="ECO:0000259" key="6">
    <source>
        <dbReference type="PROSITE" id="PS51388"/>
    </source>
</evidence>
<dbReference type="FunCoup" id="W5L8S6">
    <property type="interactions" value="5"/>
</dbReference>
<feature type="domain" description="Dynamin-type G" evidence="7">
    <location>
        <begin position="45"/>
        <end position="316"/>
    </location>
</feature>
<evidence type="ECO:0000256" key="1">
    <source>
        <dbReference type="ARBA" id="ARBA00004496"/>
    </source>
</evidence>
<dbReference type="PANTHER" id="PTHR11566">
    <property type="entry name" value="DYNAMIN"/>
    <property type="match status" value="1"/>
</dbReference>
<dbReference type="eggNOG" id="KOG0446">
    <property type="taxonomic scope" value="Eukaryota"/>
</dbReference>
<dbReference type="GO" id="GO:0031623">
    <property type="term" value="P:receptor internalization"/>
    <property type="evidence" value="ECO:0007669"/>
    <property type="project" value="TreeGrafter"/>
</dbReference>
<dbReference type="GO" id="GO:0005525">
    <property type="term" value="F:GTP binding"/>
    <property type="evidence" value="ECO:0007669"/>
    <property type="project" value="UniProtKB-KW"/>
</dbReference>
<dbReference type="GO" id="GO:0098793">
    <property type="term" value="C:presynapse"/>
    <property type="evidence" value="ECO:0007669"/>
    <property type="project" value="GOC"/>
</dbReference>
<dbReference type="AlphaFoldDB" id="W5L8S6"/>
<dbReference type="GO" id="GO:0005737">
    <property type="term" value="C:cytoplasm"/>
    <property type="evidence" value="ECO:0007669"/>
    <property type="project" value="UniProtKB-SubCell"/>
</dbReference>
<dbReference type="SMART" id="SM00053">
    <property type="entry name" value="DYNc"/>
    <property type="match status" value="1"/>
</dbReference>
<dbReference type="GO" id="GO:0008017">
    <property type="term" value="F:microtubule binding"/>
    <property type="evidence" value="ECO:0007669"/>
    <property type="project" value="TreeGrafter"/>
</dbReference>
<dbReference type="InterPro" id="IPR019762">
    <property type="entry name" value="Dynamin_GTPase_CS"/>
</dbReference>
<dbReference type="Bgee" id="ENSAMXG00000015779">
    <property type="expression patterns" value="Expressed in intestine and 1 other cell type or tissue"/>
</dbReference>
<dbReference type="CDD" id="cd08771">
    <property type="entry name" value="DLP_1"/>
    <property type="match status" value="1"/>
</dbReference>
<evidence type="ECO:0000259" key="7">
    <source>
        <dbReference type="PROSITE" id="PS51718"/>
    </source>
</evidence>
<dbReference type="FunFam" id="1.20.120.1240:FF:000007">
    <property type="entry name" value="Interferon-induced GTP-binding protein Mx1"/>
    <property type="match status" value="1"/>
</dbReference>
<evidence type="ECO:0000256" key="5">
    <source>
        <dbReference type="RuleBase" id="RU003932"/>
    </source>
</evidence>
<dbReference type="PROSITE" id="PS51388">
    <property type="entry name" value="GED"/>
    <property type="match status" value="1"/>
</dbReference>
<dbReference type="InParanoid" id="W5L8S6"/>
<dbReference type="GeneTree" id="ENSGT00940000164201"/>
<dbReference type="Ensembl" id="ENSAMXT00000016238.2">
    <property type="protein sequence ID" value="ENSAMXP00000016238.2"/>
    <property type="gene ID" value="ENSAMXG00000015779.2"/>
</dbReference>
<dbReference type="InterPro" id="IPR027417">
    <property type="entry name" value="P-loop_NTPase"/>
</dbReference>
<keyword evidence="3 5" id="KW-0547">Nucleotide-binding</keyword>
<dbReference type="InterPro" id="IPR020850">
    <property type="entry name" value="GED_dom"/>
</dbReference>
<dbReference type="InterPro" id="IPR030381">
    <property type="entry name" value="G_DYNAMIN_dom"/>
</dbReference>
<dbReference type="STRING" id="7994.ENSAMXP00000016238"/>
<reference evidence="9" key="2">
    <citation type="journal article" date="2014" name="Nat. Commun.">
        <title>The cavefish genome reveals candidate genes for eye loss.</title>
        <authorList>
            <person name="McGaugh S.E."/>
            <person name="Gross J.B."/>
            <person name="Aken B."/>
            <person name="Blin M."/>
            <person name="Borowsky R."/>
            <person name="Chalopin D."/>
            <person name="Hinaux H."/>
            <person name="Jeffery W.R."/>
            <person name="Keene A."/>
            <person name="Ma L."/>
            <person name="Minx P."/>
            <person name="Murphy D."/>
            <person name="O'Quin K.E."/>
            <person name="Retaux S."/>
            <person name="Rohner N."/>
            <person name="Searle S.M."/>
            <person name="Stahl B.A."/>
            <person name="Tabin C."/>
            <person name="Volff J.N."/>
            <person name="Yoshizawa M."/>
            <person name="Warren W.C."/>
        </authorList>
    </citation>
    <scope>NUCLEOTIDE SEQUENCE [LARGE SCALE GENOMIC DNA]</scope>
    <source>
        <strain evidence="9">female</strain>
    </source>
</reference>
<keyword evidence="9" id="KW-1185">Reference proteome</keyword>
<organism evidence="8 9">
    <name type="scientific">Astyanax mexicanus</name>
    <name type="common">Blind cave fish</name>
    <name type="synonym">Astyanax fasciatus mexicanus</name>
    <dbReference type="NCBI Taxonomy" id="7994"/>
    <lineage>
        <taxon>Eukaryota</taxon>
        <taxon>Metazoa</taxon>
        <taxon>Chordata</taxon>
        <taxon>Craniata</taxon>
        <taxon>Vertebrata</taxon>
        <taxon>Euteleostomi</taxon>
        <taxon>Actinopterygii</taxon>
        <taxon>Neopterygii</taxon>
        <taxon>Teleostei</taxon>
        <taxon>Ostariophysi</taxon>
        <taxon>Characiformes</taxon>
        <taxon>Characoidei</taxon>
        <taxon>Acestrorhamphidae</taxon>
        <taxon>Acestrorhamphinae</taxon>
        <taxon>Astyanax</taxon>
    </lineage>
</organism>
<dbReference type="Gene3D" id="3.40.50.300">
    <property type="entry name" value="P-loop containing nucleotide triphosphate hydrolases"/>
    <property type="match status" value="1"/>
</dbReference>
<dbReference type="Pfam" id="PF01031">
    <property type="entry name" value="Dynamin_M"/>
    <property type="match status" value="1"/>
</dbReference>
<dbReference type="InterPro" id="IPR003130">
    <property type="entry name" value="GED"/>
</dbReference>
<comment type="subcellular location">
    <subcellularLocation>
        <location evidence="1">Cytoplasm</location>
    </subcellularLocation>
</comment>
<proteinExistence type="inferred from homology"/>
<dbReference type="Pfam" id="PF00350">
    <property type="entry name" value="Dynamin_N"/>
    <property type="match status" value="1"/>
</dbReference>
<dbReference type="GO" id="GO:0003924">
    <property type="term" value="F:GTPase activity"/>
    <property type="evidence" value="ECO:0007669"/>
    <property type="project" value="InterPro"/>
</dbReference>
<protein>
    <submittedName>
        <fullName evidence="8">Myxovirus (influenza virus) resistance F</fullName>
    </submittedName>
</protein>
<accession>W5L8S6</accession>
<reference evidence="9" key="1">
    <citation type="submission" date="2013-03" db="EMBL/GenBank/DDBJ databases">
        <authorList>
            <person name="Jeffery W."/>
            <person name="Warren W."/>
            <person name="Wilson R.K."/>
        </authorList>
    </citation>
    <scope>NUCLEOTIDE SEQUENCE</scope>
    <source>
        <strain evidence="9">female</strain>
    </source>
</reference>
<reference evidence="8" key="3">
    <citation type="submission" date="2025-08" db="UniProtKB">
        <authorList>
            <consortium name="Ensembl"/>
        </authorList>
    </citation>
    <scope>IDENTIFICATION</scope>
</reference>
<dbReference type="Proteomes" id="UP000018467">
    <property type="component" value="Unassembled WGS sequence"/>
</dbReference>
<dbReference type="InterPro" id="IPR045063">
    <property type="entry name" value="Dynamin_N"/>
</dbReference>
<dbReference type="Gene3D" id="1.20.120.1240">
    <property type="entry name" value="Dynamin, middle domain"/>
    <property type="match status" value="1"/>
</dbReference>
<evidence type="ECO:0000313" key="8">
    <source>
        <dbReference type="Ensembl" id="ENSAMXP00000016238.2"/>
    </source>
</evidence>